<keyword evidence="4" id="KW-1185">Reference proteome</keyword>
<evidence type="ECO:0000313" key="3">
    <source>
        <dbReference type="EMBL" id="KRN11505.1"/>
    </source>
</evidence>
<dbReference type="InterPro" id="IPR021176">
    <property type="entry name" value="Competence-induced_CoiA"/>
</dbReference>
<dbReference type="Proteomes" id="UP000050898">
    <property type="component" value="Unassembled WGS sequence"/>
</dbReference>
<dbReference type="Pfam" id="PF25164">
    <property type="entry name" value="CoiA_N"/>
    <property type="match status" value="1"/>
</dbReference>
<dbReference type="PIRSF" id="PIRSF007487">
    <property type="entry name" value="Competence-induced_CoiA_bac"/>
    <property type="match status" value="1"/>
</dbReference>
<dbReference type="InterPro" id="IPR010330">
    <property type="entry name" value="CoiA_nuc"/>
</dbReference>
<evidence type="ECO:0000259" key="1">
    <source>
        <dbReference type="Pfam" id="PF06054"/>
    </source>
</evidence>
<reference evidence="3 4" key="1">
    <citation type="journal article" date="2015" name="Genome Announc.">
        <title>Expanding the biotechnology potential of lactobacilli through comparative genomics of 213 strains and associated genera.</title>
        <authorList>
            <person name="Sun Z."/>
            <person name="Harris H.M."/>
            <person name="McCann A."/>
            <person name="Guo C."/>
            <person name="Argimon S."/>
            <person name="Zhang W."/>
            <person name="Yang X."/>
            <person name="Jeffery I.B."/>
            <person name="Cooney J.C."/>
            <person name="Kagawa T.F."/>
            <person name="Liu W."/>
            <person name="Song Y."/>
            <person name="Salvetti E."/>
            <person name="Wrobel A."/>
            <person name="Rasinkangas P."/>
            <person name="Parkhill J."/>
            <person name="Rea M.C."/>
            <person name="O'Sullivan O."/>
            <person name="Ritari J."/>
            <person name="Douillard F.P."/>
            <person name="Paul Ross R."/>
            <person name="Yang R."/>
            <person name="Briner A.E."/>
            <person name="Felis G.E."/>
            <person name="de Vos W.M."/>
            <person name="Barrangou R."/>
            <person name="Klaenhammer T.R."/>
            <person name="Caufield P.W."/>
            <person name="Cui Y."/>
            <person name="Zhang H."/>
            <person name="O'Toole P.W."/>
        </authorList>
    </citation>
    <scope>NUCLEOTIDE SEQUENCE [LARGE SCALE GENOMIC DNA]</scope>
    <source>
        <strain evidence="3 4">DSM 20444</strain>
    </source>
</reference>
<dbReference type="AlphaFoldDB" id="A0A0R2E5B5"/>
<evidence type="ECO:0000313" key="4">
    <source>
        <dbReference type="Proteomes" id="UP000050898"/>
    </source>
</evidence>
<sequence>MVVSAYLTTRGVFLLKALDGDGRLIWASDAINGGNYYCPFCHSKLLIKNGTLKRNHFAHQKKECHSFSEGETVEHLQGKMALAKLFERDRYSTEMESYFPELRQRPDIVIQKNFQKGIIEFQCAPVSVSKMRARSKGYKKAGFKFLWILGQQYLLKRKMTQQIAKFLKWNRSQGYYLVYYLTNKKIFRVIYNIQQTDYLPLKYKIADFGTVTALKEFLTSKNNFEFCKISQNACIIQANFFERDILRSQGNFRSLQIRCYLRKQNLEALKTLLFAGRYSPPIYAVKELYWKTDFIYLKKLNNISEKDLYWKIILEHQKYLFEVPLVNVDRIADLQVKEMNSFVDKQGS</sequence>
<dbReference type="InterPro" id="IPR057253">
    <property type="entry name" value="CoiA-like_N"/>
</dbReference>
<accession>A0A0R2E5B5</accession>
<gene>
    <name evidence="3" type="ORF">FD00_GL000036</name>
</gene>
<name>A0A0R2E5B5_9LACO</name>
<dbReference type="PATRIC" id="fig|1046596.6.peg.36"/>
<evidence type="ECO:0000259" key="2">
    <source>
        <dbReference type="Pfam" id="PF25164"/>
    </source>
</evidence>
<comment type="caution">
    <text evidence="3">The sequence shown here is derived from an EMBL/GenBank/DDBJ whole genome shotgun (WGS) entry which is preliminary data.</text>
</comment>
<dbReference type="Pfam" id="PF06054">
    <property type="entry name" value="CoiA_nuc"/>
    <property type="match status" value="1"/>
</dbReference>
<proteinExistence type="predicted"/>
<protein>
    <submittedName>
        <fullName evidence="3">Competence protein transcription factor</fullName>
    </submittedName>
</protein>
<dbReference type="EMBL" id="AYYH01000001">
    <property type="protein sequence ID" value="KRN11505.1"/>
    <property type="molecule type" value="Genomic_DNA"/>
</dbReference>
<organism evidence="3 4">
    <name type="scientific">Liquorilactobacillus mali KCTC 3596 = DSM 20444</name>
    <dbReference type="NCBI Taxonomy" id="1046596"/>
    <lineage>
        <taxon>Bacteria</taxon>
        <taxon>Bacillati</taxon>
        <taxon>Bacillota</taxon>
        <taxon>Bacilli</taxon>
        <taxon>Lactobacillales</taxon>
        <taxon>Lactobacillaceae</taxon>
        <taxon>Liquorilactobacillus</taxon>
    </lineage>
</organism>
<feature type="domain" description="Competence protein CoiA nuclease-like" evidence="1">
    <location>
        <begin position="71"/>
        <end position="196"/>
    </location>
</feature>
<feature type="domain" description="Competence protein CoiA-like N-terminal" evidence="2">
    <location>
        <begin position="33"/>
        <end position="66"/>
    </location>
</feature>